<dbReference type="Proteomes" id="UP000606044">
    <property type="component" value="Unassembled WGS sequence"/>
</dbReference>
<evidence type="ECO:0000259" key="5">
    <source>
        <dbReference type="Pfam" id="PF01425"/>
    </source>
</evidence>
<feature type="region of interest" description="Disordered" evidence="4">
    <location>
        <begin position="407"/>
        <end position="428"/>
    </location>
</feature>
<dbReference type="PANTHER" id="PTHR11895">
    <property type="entry name" value="TRANSAMIDASE"/>
    <property type="match status" value="1"/>
</dbReference>
<comment type="similarity">
    <text evidence="2">Belongs to the amidase family.</text>
</comment>
<gene>
    <name evidence="6" type="ORF">GCM10007301_23760</name>
</gene>
<reference evidence="6" key="2">
    <citation type="submission" date="2020-09" db="EMBL/GenBank/DDBJ databases">
        <authorList>
            <person name="Sun Q."/>
            <person name="Sedlacek I."/>
        </authorList>
    </citation>
    <scope>NUCLEOTIDE SEQUENCE</scope>
    <source>
        <strain evidence="6">CCM 7897</strain>
    </source>
</reference>
<reference evidence="6" key="1">
    <citation type="journal article" date="2014" name="Int. J. Syst. Evol. Microbiol.">
        <title>Complete genome sequence of Corynebacterium casei LMG S-19264T (=DSM 44701T), isolated from a smear-ripened cheese.</title>
        <authorList>
            <consortium name="US DOE Joint Genome Institute (JGI-PGF)"/>
            <person name="Walter F."/>
            <person name="Albersmeier A."/>
            <person name="Kalinowski J."/>
            <person name="Ruckert C."/>
        </authorList>
    </citation>
    <scope>NUCLEOTIDE SEQUENCE</scope>
    <source>
        <strain evidence="6">CCM 7897</strain>
    </source>
</reference>
<proteinExistence type="inferred from homology"/>
<evidence type="ECO:0000313" key="6">
    <source>
        <dbReference type="EMBL" id="GGF63205.1"/>
    </source>
</evidence>
<dbReference type="RefSeq" id="WP_188578656.1">
    <property type="nucleotide sequence ID" value="NZ_BMCT01000002.1"/>
</dbReference>
<feature type="domain" description="Amidase" evidence="5">
    <location>
        <begin position="46"/>
        <end position="397"/>
    </location>
</feature>
<evidence type="ECO:0000313" key="7">
    <source>
        <dbReference type="Proteomes" id="UP000606044"/>
    </source>
</evidence>
<evidence type="ECO:0000256" key="4">
    <source>
        <dbReference type="SAM" id="MobiDB-lite"/>
    </source>
</evidence>
<dbReference type="InterPro" id="IPR023631">
    <property type="entry name" value="Amidase_dom"/>
</dbReference>
<comment type="function">
    <text evidence="1">Hydrolyzes indole-3-acetamide (IAM) into indole-3-acetic acid (IAA).</text>
</comment>
<organism evidence="6 7">
    <name type="scientific">Azorhizobium oxalatiphilum</name>
    <dbReference type="NCBI Taxonomy" id="980631"/>
    <lineage>
        <taxon>Bacteria</taxon>
        <taxon>Pseudomonadati</taxon>
        <taxon>Pseudomonadota</taxon>
        <taxon>Alphaproteobacteria</taxon>
        <taxon>Hyphomicrobiales</taxon>
        <taxon>Xanthobacteraceae</taxon>
        <taxon>Azorhizobium</taxon>
    </lineage>
</organism>
<comment type="caution">
    <text evidence="6">The sequence shown here is derived from an EMBL/GenBank/DDBJ whole genome shotgun (WGS) entry which is preliminary data.</text>
</comment>
<evidence type="ECO:0000256" key="3">
    <source>
        <dbReference type="ARBA" id="ARBA00021874"/>
    </source>
</evidence>
<dbReference type="AlphaFoldDB" id="A0A917FBV7"/>
<keyword evidence="7" id="KW-1185">Reference proteome</keyword>
<dbReference type="SUPFAM" id="SSF75304">
    <property type="entry name" value="Amidase signature (AS) enzymes"/>
    <property type="match status" value="1"/>
</dbReference>
<dbReference type="Pfam" id="PF01425">
    <property type="entry name" value="Amidase"/>
    <property type="match status" value="1"/>
</dbReference>
<dbReference type="EMBL" id="BMCT01000002">
    <property type="protein sequence ID" value="GGF63205.1"/>
    <property type="molecule type" value="Genomic_DNA"/>
</dbReference>
<dbReference type="PANTHER" id="PTHR11895:SF151">
    <property type="entry name" value="GLUTAMYL-TRNA(GLN) AMIDOTRANSFERASE SUBUNIT A"/>
    <property type="match status" value="1"/>
</dbReference>
<dbReference type="GO" id="GO:0003824">
    <property type="term" value="F:catalytic activity"/>
    <property type="evidence" value="ECO:0007669"/>
    <property type="project" value="InterPro"/>
</dbReference>
<dbReference type="Gene3D" id="3.90.1300.10">
    <property type="entry name" value="Amidase signature (AS) domain"/>
    <property type="match status" value="1"/>
</dbReference>
<sequence length="428" mass="44467">MDAFEARRDGREGPEAIAAAHARCAALGQATNAFVELRTPDAGGVIPYAIKDMLDVAGRPPTLGLDHAPAAPPTVTAPLIARLEAAGGRAVAFTQMTPLAFDPSGANRWRGRPINPWNAERICGGSSSGSAVAVAAGCVPLAIGSDTAGSLRIPAHCCGVSSWKATRGLLPLEGVMPLAPSLDTLGFLGRDVHLLERVSTLFTTHGRAAPRSLRVGWDLVEACDDDIREVFAAAVSTIGRMGHTFRPAALGPLVAATDQPVLELLLGESARSLASIPAATDDPLFATRLAKGRALGESHLAACRAALKAAEPLAEALFQDGEAVLLPAMPCTTPTVADCDPQTPGFSGRTLYRLSAFCRFASGLGLPVVTFPIGRDRNGMPVGAQMVGAQGSDRALLALVHHIQSLSNGHRTRPETEAADTTSKERIA</sequence>
<dbReference type="InterPro" id="IPR020556">
    <property type="entry name" value="Amidase_CS"/>
</dbReference>
<dbReference type="InterPro" id="IPR000120">
    <property type="entry name" value="Amidase"/>
</dbReference>
<evidence type="ECO:0000256" key="1">
    <source>
        <dbReference type="ARBA" id="ARBA00003871"/>
    </source>
</evidence>
<dbReference type="InterPro" id="IPR036928">
    <property type="entry name" value="AS_sf"/>
</dbReference>
<feature type="compositionally biased region" description="Basic and acidic residues" evidence="4">
    <location>
        <begin position="412"/>
        <end position="428"/>
    </location>
</feature>
<protein>
    <recommendedName>
        <fullName evidence="3">Indoleacetamide hydrolase</fullName>
    </recommendedName>
</protein>
<evidence type="ECO:0000256" key="2">
    <source>
        <dbReference type="ARBA" id="ARBA00009199"/>
    </source>
</evidence>
<dbReference type="PROSITE" id="PS00571">
    <property type="entry name" value="AMIDASES"/>
    <property type="match status" value="1"/>
</dbReference>
<name>A0A917FBV7_9HYPH</name>
<accession>A0A917FBV7</accession>